<feature type="transmembrane region" description="Helical" evidence="10">
    <location>
        <begin position="454"/>
        <end position="478"/>
    </location>
</feature>
<dbReference type="GO" id="GO:0015271">
    <property type="term" value="F:outward rectifier potassium channel activity"/>
    <property type="evidence" value="ECO:0007669"/>
    <property type="project" value="TreeGrafter"/>
</dbReference>
<evidence type="ECO:0000256" key="10">
    <source>
        <dbReference type="SAM" id="Phobius"/>
    </source>
</evidence>
<proteinExistence type="inferred from homology"/>
<evidence type="ECO:0000313" key="12">
    <source>
        <dbReference type="EMBL" id="KVH99182.1"/>
    </source>
</evidence>
<evidence type="ECO:0000256" key="5">
    <source>
        <dbReference type="ARBA" id="ARBA00022989"/>
    </source>
</evidence>
<feature type="transmembrane region" description="Helical" evidence="10">
    <location>
        <begin position="88"/>
        <end position="113"/>
    </location>
</feature>
<accession>A0A103XYE9</accession>
<reference evidence="12 13" key="1">
    <citation type="journal article" date="2016" name="Sci. Rep.">
        <title>The genome sequence of the outbreeding globe artichoke constructed de novo incorporating a phase-aware low-pass sequencing strategy of F1 progeny.</title>
        <authorList>
            <person name="Scaglione D."/>
            <person name="Reyes-Chin-Wo S."/>
            <person name="Acquadro A."/>
            <person name="Froenicke L."/>
            <person name="Portis E."/>
            <person name="Beitel C."/>
            <person name="Tirone M."/>
            <person name="Mauro R."/>
            <person name="Lo Monaco A."/>
            <person name="Mauromicale G."/>
            <person name="Faccioli P."/>
            <person name="Cattivelli L."/>
            <person name="Rieseberg L."/>
            <person name="Michelmore R."/>
            <person name="Lanteri S."/>
        </authorList>
    </citation>
    <scope>NUCLEOTIDE SEQUENCE [LARGE SCALE GENOMIC DNA]</scope>
    <source>
        <strain evidence="12">2C</strain>
    </source>
</reference>
<feature type="compositionally biased region" description="Basic and acidic residues" evidence="9">
    <location>
        <begin position="530"/>
        <end position="547"/>
    </location>
</feature>
<feature type="transmembrane region" description="Helical" evidence="10">
    <location>
        <begin position="145"/>
        <end position="163"/>
    </location>
</feature>
<comment type="similarity">
    <text evidence="2">Belongs to the two pore domain potassium channel (TC 1.A.1.7) family.</text>
</comment>
<evidence type="ECO:0000259" key="11">
    <source>
        <dbReference type="Pfam" id="PF07885"/>
    </source>
</evidence>
<evidence type="ECO:0000256" key="4">
    <source>
        <dbReference type="ARBA" id="ARBA00022692"/>
    </source>
</evidence>
<keyword evidence="7 10" id="KW-0472">Membrane</keyword>
<evidence type="ECO:0000256" key="3">
    <source>
        <dbReference type="ARBA" id="ARBA00022448"/>
    </source>
</evidence>
<dbReference type="GO" id="GO:0030322">
    <property type="term" value="P:stabilization of membrane potential"/>
    <property type="evidence" value="ECO:0007669"/>
    <property type="project" value="TreeGrafter"/>
</dbReference>
<feature type="domain" description="Potassium channel" evidence="11">
    <location>
        <begin position="148"/>
        <end position="219"/>
    </location>
</feature>
<evidence type="ECO:0000256" key="1">
    <source>
        <dbReference type="ARBA" id="ARBA00004141"/>
    </source>
</evidence>
<name>A0A103XYE9_CYNCS</name>
<keyword evidence="5 10" id="KW-1133">Transmembrane helix</keyword>
<gene>
    <name evidence="12" type="ORF">Ccrd_022584</name>
</gene>
<keyword evidence="3" id="KW-0813">Transport</keyword>
<feature type="transmembrane region" description="Helical" evidence="10">
    <location>
        <begin position="403"/>
        <end position="421"/>
    </location>
</feature>
<comment type="caution">
    <text evidence="12">The sequence shown here is derived from an EMBL/GenBank/DDBJ whole genome shotgun (WGS) entry which is preliminary data.</text>
</comment>
<evidence type="ECO:0000256" key="7">
    <source>
        <dbReference type="ARBA" id="ARBA00023136"/>
    </source>
</evidence>
<evidence type="ECO:0000256" key="9">
    <source>
        <dbReference type="SAM" id="MobiDB-lite"/>
    </source>
</evidence>
<organism evidence="12 13">
    <name type="scientific">Cynara cardunculus var. scolymus</name>
    <name type="common">Globe artichoke</name>
    <name type="synonym">Cynara scolymus</name>
    <dbReference type="NCBI Taxonomy" id="59895"/>
    <lineage>
        <taxon>Eukaryota</taxon>
        <taxon>Viridiplantae</taxon>
        <taxon>Streptophyta</taxon>
        <taxon>Embryophyta</taxon>
        <taxon>Tracheophyta</taxon>
        <taxon>Spermatophyta</taxon>
        <taxon>Magnoliopsida</taxon>
        <taxon>eudicotyledons</taxon>
        <taxon>Gunneridae</taxon>
        <taxon>Pentapetalae</taxon>
        <taxon>asterids</taxon>
        <taxon>campanulids</taxon>
        <taxon>Asterales</taxon>
        <taxon>Asteraceae</taxon>
        <taxon>Carduoideae</taxon>
        <taxon>Cardueae</taxon>
        <taxon>Carduinae</taxon>
        <taxon>Cynara</taxon>
    </lineage>
</organism>
<dbReference type="Proteomes" id="UP000243975">
    <property type="component" value="Unassembled WGS sequence"/>
</dbReference>
<dbReference type="Gramene" id="KVH99182">
    <property type="protein sequence ID" value="KVH99182"/>
    <property type="gene ID" value="Ccrd_022584"/>
</dbReference>
<feature type="transmembrane region" description="Helical" evidence="10">
    <location>
        <begin position="196"/>
        <end position="216"/>
    </location>
</feature>
<keyword evidence="8" id="KW-0407">Ion channel</keyword>
<keyword evidence="6" id="KW-0406">Ion transport</keyword>
<evidence type="ECO:0000256" key="8">
    <source>
        <dbReference type="ARBA" id="ARBA00023303"/>
    </source>
</evidence>
<feature type="compositionally biased region" description="Basic and acidic residues" evidence="9">
    <location>
        <begin position="489"/>
        <end position="504"/>
    </location>
</feature>
<dbReference type="GO" id="GO:0022841">
    <property type="term" value="F:potassium ion leak channel activity"/>
    <property type="evidence" value="ECO:0007669"/>
    <property type="project" value="TreeGrafter"/>
</dbReference>
<dbReference type="AlphaFoldDB" id="A0A103XYE9"/>
<dbReference type="EMBL" id="LEKV01003634">
    <property type="protein sequence ID" value="KVH99182.1"/>
    <property type="molecule type" value="Genomic_DNA"/>
</dbReference>
<keyword evidence="13" id="KW-1185">Reference proteome</keyword>
<feature type="transmembrane region" description="Helical" evidence="10">
    <location>
        <begin position="309"/>
        <end position="329"/>
    </location>
</feature>
<dbReference type="InterPro" id="IPR013099">
    <property type="entry name" value="K_chnl_dom"/>
</dbReference>
<dbReference type="Pfam" id="PF07885">
    <property type="entry name" value="Ion_trans_2"/>
    <property type="match status" value="2"/>
</dbReference>
<feature type="transmembrane region" description="Helical" evidence="10">
    <location>
        <begin position="349"/>
        <end position="368"/>
    </location>
</feature>
<dbReference type="GO" id="GO:0005774">
    <property type="term" value="C:vacuolar membrane"/>
    <property type="evidence" value="ECO:0007669"/>
    <property type="project" value="UniProtKB-ARBA"/>
</dbReference>
<comment type="subcellular location">
    <subcellularLocation>
        <location evidence="1">Membrane</location>
        <topology evidence="1">Multi-pass membrane protein</topology>
    </subcellularLocation>
</comment>
<keyword evidence="4 10" id="KW-0812">Transmembrane</keyword>
<dbReference type="InterPro" id="IPR003280">
    <property type="entry name" value="2pore_dom_K_chnl"/>
</dbReference>
<evidence type="ECO:0000313" key="13">
    <source>
        <dbReference type="Proteomes" id="UP000243975"/>
    </source>
</evidence>
<feature type="transmembrane region" description="Helical" evidence="10">
    <location>
        <begin position="24"/>
        <end position="48"/>
    </location>
</feature>
<feature type="region of interest" description="Disordered" evidence="9">
    <location>
        <begin position="489"/>
        <end position="554"/>
    </location>
</feature>
<dbReference type="Gene3D" id="1.10.287.70">
    <property type="match status" value="3"/>
</dbReference>
<dbReference type="GO" id="GO:0005886">
    <property type="term" value="C:plasma membrane"/>
    <property type="evidence" value="ECO:0007669"/>
    <property type="project" value="TreeGrafter"/>
</dbReference>
<evidence type="ECO:0000256" key="6">
    <source>
        <dbReference type="ARBA" id="ARBA00023065"/>
    </source>
</evidence>
<dbReference type="PANTHER" id="PTHR11003">
    <property type="entry name" value="POTASSIUM CHANNEL, SUBFAMILY K"/>
    <property type="match status" value="1"/>
</dbReference>
<protein>
    <submittedName>
        <fullName evidence="12">Ion transport 2</fullName>
    </submittedName>
</protein>
<dbReference type="PANTHER" id="PTHR11003:SF291">
    <property type="entry name" value="IP11374P"/>
    <property type="match status" value="1"/>
</dbReference>
<sequence length="554" mass="62016">MASNDGKQGSSTKAETPFDLIHTVWYLFIGTIICLAYIGVAWICFYFVIHQFSGSKINSVLDTFYVTVVLLTSNGYKDLTPDSDIAILFATFFALTGVVVFGALMSLSAKIFLDSQLNLRMILQKLKQDPELSYLRVAKIKWKEGVVLLAVHMAGGIVFLVSIGNMNFFRALYCVSSTITTVLSDEECFSTKDRRIFAVIWILFGMITLSWMLYAFTEAWTQRSKWVLAKKSLQENPAIAGLQPSDDLDADGHMREEEFILLFAKEIEKLRKIGMEANINEKLGLGDSDKDKASSIEDKLLKYLNLDDLWEIFIYLVGYLGFSMVIFYAVNLHPNEGPFALTLASLFRLLGMFLFGLLLSMGSTFLANQQELRRRDIKSGDDRNTDTAKELKRKLIKRKGKSVAVYFVVVMVAGTVIVILTEDLHFVRAVYCISITITSAGTEKCFSTKLGRSFAIVLLLVGAIYKNYVLFTMMDVYIEIRQRLSIQKELPDEKSKPAEPEAPKPKAPKPKAPRPAEPKPEAPKPIAEPKPVEPKAPKPVAEPKAEMSKPAAPT</sequence>
<dbReference type="SUPFAM" id="SSF81324">
    <property type="entry name" value="Voltage-gated potassium channels"/>
    <property type="match status" value="3"/>
</dbReference>
<evidence type="ECO:0000256" key="2">
    <source>
        <dbReference type="ARBA" id="ARBA00010159"/>
    </source>
</evidence>
<feature type="domain" description="Potassium channel" evidence="11">
    <location>
        <begin position="36"/>
        <end position="112"/>
    </location>
</feature>